<evidence type="ECO:0000313" key="2">
    <source>
        <dbReference type="EMBL" id="GAA1989951.1"/>
    </source>
</evidence>
<proteinExistence type="predicted"/>
<feature type="region of interest" description="Disordered" evidence="1">
    <location>
        <begin position="139"/>
        <end position="161"/>
    </location>
</feature>
<dbReference type="RefSeq" id="WP_344063033.1">
    <property type="nucleotide sequence ID" value="NZ_BAAAOH010000001.1"/>
</dbReference>
<sequence>MPTFEDPVVDGEEACHALRALAHATRSFEQPAETYVVVGDVLGGLRSLGHVLDQLASAHTSESAIPRSEDGDQWAGIEEAYAAASALRRASTLVARAEMAVDRASQHSGRIVWDSATPTALSPLPEAIAPRINADDSFQRIAPFSTPGSRPKSRRPSGMSL</sequence>
<dbReference type="Proteomes" id="UP001500326">
    <property type="component" value="Unassembled WGS sequence"/>
</dbReference>
<name>A0ABP5E4S3_9MICO</name>
<protein>
    <submittedName>
        <fullName evidence="2">Uncharacterized protein</fullName>
    </submittedName>
</protein>
<evidence type="ECO:0000256" key="1">
    <source>
        <dbReference type="SAM" id="MobiDB-lite"/>
    </source>
</evidence>
<accession>A0ABP5E4S3</accession>
<dbReference type="EMBL" id="BAAAOH010000001">
    <property type="protein sequence ID" value="GAA1989951.1"/>
    <property type="molecule type" value="Genomic_DNA"/>
</dbReference>
<comment type="caution">
    <text evidence="2">The sequence shown here is derived from an EMBL/GenBank/DDBJ whole genome shotgun (WGS) entry which is preliminary data.</text>
</comment>
<gene>
    <name evidence="2" type="ORF">GCM10009777_26510</name>
</gene>
<organism evidence="2 3">
    <name type="scientific">Microbacterium pumilum</name>
    <dbReference type="NCBI Taxonomy" id="344165"/>
    <lineage>
        <taxon>Bacteria</taxon>
        <taxon>Bacillati</taxon>
        <taxon>Actinomycetota</taxon>
        <taxon>Actinomycetes</taxon>
        <taxon>Micrococcales</taxon>
        <taxon>Microbacteriaceae</taxon>
        <taxon>Microbacterium</taxon>
    </lineage>
</organism>
<reference evidence="3" key="1">
    <citation type="journal article" date="2019" name="Int. J. Syst. Evol. Microbiol.">
        <title>The Global Catalogue of Microorganisms (GCM) 10K type strain sequencing project: providing services to taxonomists for standard genome sequencing and annotation.</title>
        <authorList>
            <consortium name="The Broad Institute Genomics Platform"/>
            <consortium name="The Broad Institute Genome Sequencing Center for Infectious Disease"/>
            <person name="Wu L."/>
            <person name="Ma J."/>
        </authorList>
    </citation>
    <scope>NUCLEOTIDE SEQUENCE [LARGE SCALE GENOMIC DNA]</scope>
    <source>
        <strain evidence="3">JCM 14902</strain>
    </source>
</reference>
<evidence type="ECO:0000313" key="3">
    <source>
        <dbReference type="Proteomes" id="UP001500326"/>
    </source>
</evidence>
<keyword evidence="3" id="KW-1185">Reference proteome</keyword>